<dbReference type="OrthoDB" id="197676at2759"/>
<dbReference type="Gene3D" id="6.10.140.2040">
    <property type="match status" value="1"/>
</dbReference>
<evidence type="ECO:0000259" key="9">
    <source>
        <dbReference type="PROSITE" id="PS50800"/>
    </source>
</evidence>
<dbReference type="Pfam" id="PF02037">
    <property type="entry name" value="SAP"/>
    <property type="match status" value="1"/>
</dbReference>
<dbReference type="Gene3D" id="1.10.720.30">
    <property type="entry name" value="SAP domain"/>
    <property type="match status" value="1"/>
</dbReference>
<comment type="subcellular location">
    <subcellularLocation>
        <location evidence="1">Nucleus</location>
    </subcellularLocation>
</comment>
<name>A0A8S9X3G2_APOLU</name>
<accession>A0A8S9X3G2</accession>
<feature type="compositionally biased region" description="Low complexity" evidence="8">
    <location>
        <begin position="537"/>
        <end position="575"/>
    </location>
</feature>
<dbReference type="InterPro" id="IPR043451">
    <property type="entry name" value="Myocardin-like"/>
</dbReference>
<feature type="compositionally biased region" description="Low complexity" evidence="8">
    <location>
        <begin position="512"/>
        <end position="524"/>
    </location>
</feature>
<dbReference type="GO" id="GO:0045944">
    <property type="term" value="P:positive regulation of transcription by RNA polymerase II"/>
    <property type="evidence" value="ECO:0007669"/>
    <property type="project" value="TreeGrafter"/>
</dbReference>
<evidence type="ECO:0000256" key="7">
    <source>
        <dbReference type="PROSITE-ProRule" id="PRU00401"/>
    </source>
</evidence>
<feature type="region of interest" description="Disordered" evidence="8">
    <location>
        <begin position="328"/>
        <end position="386"/>
    </location>
</feature>
<dbReference type="InterPro" id="IPR004018">
    <property type="entry name" value="RPEL_repeat"/>
</dbReference>
<feature type="region of interest" description="Disordered" evidence="8">
    <location>
        <begin position="421"/>
        <end position="467"/>
    </location>
</feature>
<feature type="compositionally biased region" description="Low complexity" evidence="8">
    <location>
        <begin position="431"/>
        <end position="448"/>
    </location>
</feature>
<keyword evidence="11" id="KW-1185">Reference proteome</keyword>
<proteinExistence type="predicted"/>
<feature type="repeat" description="RPEL" evidence="7">
    <location>
        <begin position="137"/>
        <end position="162"/>
    </location>
</feature>
<feature type="repeat" description="RPEL" evidence="7">
    <location>
        <begin position="182"/>
        <end position="207"/>
    </location>
</feature>
<evidence type="ECO:0000256" key="5">
    <source>
        <dbReference type="ARBA" id="ARBA00023163"/>
    </source>
</evidence>
<dbReference type="AlphaFoldDB" id="A0A8S9X3G2"/>
<dbReference type="SUPFAM" id="SSF68906">
    <property type="entry name" value="SAP domain"/>
    <property type="match status" value="1"/>
</dbReference>
<keyword evidence="5" id="KW-0804">Transcription</keyword>
<evidence type="ECO:0000256" key="2">
    <source>
        <dbReference type="ARBA" id="ARBA00022737"/>
    </source>
</evidence>
<feature type="region of interest" description="Disordered" evidence="8">
    <location>
        <begin position="48"/>
        <end position="88"/>
    </location>
</feature>
<dbReference type="PANTHER" id="PTHR22793">
    <property type="entry name" value="MYOCARDIN-RELATED TRANSCRIPTION FACTOR-RELATED"/>
    <property type="match status" value="1"/>
</dbReference>
<dbReference type="InterPro" id="IPR003034">
    <property type="entry name" value="SAP_dom"/>
</dbReference>
<dbReference type="Proteomes" id="UP000466442">
    <property type="component" value="Unassembled WGS sequence"/>
</dbReference>
<evidence type="ECO:0000256" key="4">
    <source>
        <dbReference type="ARBA" id="ARBA00023054"/>
    </source>
</evidence>
<dbReference type="EMBL" id="WIXP02000011">
    <property type="protein sequence ID" value="KAF6202871.1"/>
    <property type="molecule type" value="Genomic_DNA"/>
</dbReference>
<sequence>MDAMTSFLFILKYGRRECCVYFRLQLDADLLHTLISIYPEWFTGRGEGEGGSPEVAGRPRTEPRTPVPGRRGMEPNAQVDDSPLHSHMDKNKESLKVKLMLRRPINQLVAQGIMPPLKTPPGFHEQRQKLERAKMGDLLKAKIQQRPDREELVRQHILEDVGHVDPSLAEKQRQLKKCRLVDQLNDQLSHRPGPLELIKKNILHTEPPIERAIKEGAIEFKATSEGTATKPTHPDHYMLDEDSGGSLSPPPSSLGTQVSSPSSSITQAISPVVISSGDEAQVTSTTNTLTSASLGPNGGIVTVLLTPSTAIAIPAVPYRAPTSSVGAQVSSSASASPSPAPSPAPSQSKDKSRKKSKAKATSKPRTIKFHEYKGPPNAQKNASQNASSAETSYDLLLQQQQLFLQWQLEWQHKYPQILLPASRRPTTPPLGSASSSSSNAGENSGSSNAPPPPPLPQSSPPPPLRNLEDMKVSDLKAELKKRNLPVSGSKPQLIERLKPFCETAQQQQQQQQAAANAAQQQQQAHAVSSTTSHQEESIPSVCSVSSSGQTQQSSLLMDTSESPLSPPSELNSPASVASSQIPLTIVKIEPQLSTQIQQNTFQQQPNAKASLAAFLQQQQLNHQLLTQQQLLANNNNNNNNNNVIIKQEPNTQTRSTCTLPNFAGTFMNGSTNGSNDIISQADAEAFIMDNAKGLFDVKPSDLNKLNLQNQLALQNDDPMLDVKSQIVDDVLEILIKNGELPASAAAQPLELSELDMDVDHSDLMEVDTEWLDSLISETNNGLEHHNSRNDPLLCAAPCTPPSFDLFIDDPDFKVTGPLSDWDHSTWST</sequence>
<evidence type="ECO:0000256" key="6">
    <source>
        <dbReference type="ARBA" id="ARBA00023242"/>
    </source>
</evidence>
<comment type="caution">
    <text evidence="10">The sequence shown here is derived from an EMBL/GenBank/DDBJ whole genome shotgun (WGS) entry which is preliminary data.</text>
</comment>
<evidence type="ECO:0000313" key="10">
    <source>
        <dbReference type="EMBL" id="KAF6202871.1"/>
    </source>
</evidence>
<feature type="compositionally biased region" description="Low complexity" evidence="8">
    <location>
        <begin position="253"/>
        <end position="263"/>
    </location>
</feature>
<dbReference type="SMART" id="SM00707">
    <property type="entry name" value="RPEL"/>
    <property type="match status" value="3"/>
</dbReference>
<keyword evidence="4" id="KW-0175">Coiled coil</keyword>
<keyword evidence="2" id="KW-0677">Repeat</keyword>
<dbReference type="PROSITE" id="PS51073">
    <property type="entry name" value="RPEL"/>
    <property type="match status" value="2"/>
</dbReference>
<evidence type="ECO:0000256" key="3">
    <source>
        <dbReference type="ARBA" id="ARBA00023015"/>
    </source>
</evidence>
<evidence type="ECO:0000256" key="8">
    <source>
        <dbReference type="SAM" id="MobiDB-lite"/>
    </source>
</evidence>
<feature type="region of interest" description="Disordered" evidence="8">
    <location>
        <begin position="512"/>
        <end position="576"/>
    </location>
</feature>
<feature type="compositionally biased region" description="Pro residues" evidence="8">
    <location>
        <begin position="449"/>
        <end position="464"/>
    </location>
</feature>
<feature type="compositionally biased region" description="Basic residues" evidence="8">
    <location>
        <begin position="351"/>
        <end position="367"/>
    </location>
</feature>
<organism evidence="10 11">
    <name type="scientific">Apolygus lucorum</name>
    <name type="common">Small green plant bug</name>
    <name type="synonym">Lygocoris lucorum</name>
    <dbReference type="NCBI Taxonomy" id="248454"/>
    <lineage>
        <taxon>Eukaryota</taxon>
        <taxon>Metazoa</taxon>
        <taxon>Ecdysozoa</taxon>
        <taxon>Arthropoda</taxon>
        <taxon>Hexapoda</taxon>
        <taxon>Insecta</taxon>
        <taxon>Pterygota</taxon>
        <taxon>Neoptera</taxon>
        <taxon>Paraneoptera</taxon>
        <taxon>Hemiptera</taxon>
        <taxon>Heteroptera</taxon>
        <taxon>Panheteroptera</taxon>
        <taxon>Cimicomorpha</taxon>
        <taxon>Miridae</taxon>
        <taxon>Mirini</taxon>
        <taxon>Apolygus</taxon>
    </lineage>
</organism>
<evidence type="ECO:0000313" key="11">
    <source>
        <dbReference type="Proteomes" id="UP000466442"/>
    </source>
</evidence>
<feature type="region of interest" description="Disordered" evidence="8">
    <location>
        <begin position="224"/>
        <end position="263"/>
    </location>
</feature>
<feature type="compositionally biased region" description="Low complexity" evidence="8">
    <location>
        <begin position="328"/>
        <end position="337"/>
    </location>
</feature>
<dbReference type="SMART" id="SM00513">
    <property type="entry name" value="SAP"/>
    <property type="match status" value="1"/>
</dbReference>
<protein>
    <recommendedName>
        <fullName evidence="9">SAP domain-containing protein</fullName>
    </recommendedName>
</protein>
<feature type="compositionally biased region" description="Low complexity" evidence="8">
    <location>
        <begin position="377"/>
        <end position="386"/>
    </location>
</feature>
<dbReference type="PROSITE" id="PS50800">
    <property type="entry name" value="SAP"/>
    <property type="match status" value="1"/>
</dbReference>
<dbReference type="GO" id="GO:0003713">
    <property type="term" value="F:transcription coactivator activity"/>
    <property type="evidence" value="ECO:0007669"/>
    <property type="project" value="TreeGrafter"/>
</dbReference>
<dbReference type="GO" id="GO:0005634">
    <property type="term" value="C:nucleus"/>
    <property type="evidence" value="ECO:0007669"/>
    <property type="project" value="UniProtKB-SubCell"/>
</dbReference>
<gene>
    <name evidence="10" type="ORF">GE061_003277</name>
</gene>
<dbReference type="Pfam" id="PF02755">
    <property type="entry name" value="RPEL"/>
    <property type="match status" value="2"/>
</dbReference>
<evidence type="ECO:0000256" key="1">
    <source>
        <dbReference type="ARBA" id="ARBA00004123"/>
    </source>
</evidence>
<keyword evidence="6" id="KW-0539">Nucleus</keyword>
<dbReference type="InterPro" id="IPR036361">
    <property type="entry name" value="SAP_dom_sf"/>
</dbReference>
<dbReference type="PANTHER" id="PTHR22793:SF12">
    <property type="entry name" value="MYOCARDIN-RELATED TRANSCRIPTION FACTOR, ISOFORM H"/>
    <property type="match status" value="1"/>
</dbReference>
<feature type="domain" description="SAP" evidence="9">
    <location>
        <begin position="467"/>
        <end position="501"/>
    </location>
</feature>
<reference evidence="10" key="1">
    <citation type="journal article" date="2021" name="Mol. Ecol. Resour.">
        <title>Apolygus lucorum genome provides insights into omnivorousness and mesophyll feeding.</title>
        <authorList>
            <person name="Liu Y."/>
            <person name="Liu H."/>
            <person name="Wang H."/>
            <person name="Huang T."/>
            <person name="Liu B."/>
            <person name="Yang B."/>
            <person name="Yin L."/>
            <person name="Li B."/>
            <person name="Zhang Y."/>
            <person name="Zhang S."/>
            <person name="Jiang F."/>
            <person name="Zhang X."/>
            <person name="Ren Y."/>
            <person name="Wang B."/>
            <person name="Wang S."/>
            <person name="Lu Y."/>
            <person name="Wu K."/>
            <person name="Fan W."/>
            <person name="Wang G."/>
        </authorList>
    </citation>
    <scope>NUCLEOTIDE SEQUENCE</scope>
    <source>
        <strain evidence="10">12Hb</strain>
    </source>
</reference>
<keyword evidence="3" id="KW-0805">Transcription regulation</keyword>
<dbReference type="Gene3D" id="6.10.150.10">
    <property type="match status" value="1"/>
</dbReference>